<evidence type="ECO:0008006" key="2">
    <source>
        <dbReference type="Google" id="ProtNLM"/>
    </source>
</evidence>
<dbReference type="AlphaFoldDB" id="A0A5E8CLT9"/>
<organism evidence="1">
    <name type="scientific">seawater metagenome</name>
    <dbReference type="NCBI Taxonomy" id="1561972"/>
    <lineage>
        <taxon>unclassified sequences</taxon>
        <taxon>metagenomes</taxon>
        <taxon>ecological metagenomes</taxon>
    </lineage>
</organism>
<name>A0A5E8CLT9_9ZZZZ</name>
<gene>
    <name evidence="1" type="ORF">CPAV1605_1056</name>
</gene>
<dbReference type="SUPFAM" id="SSF53335">
    <property type="entry name" value="S-adenosyl-L-methionine-dependent methyltransferases"/>
    <property type="match status" value="1"/>
</dbReference>
<reference evidence="1" key="1">
    <citation type="submission" date="2019-09" db="EMBL/GenBank/DDBJ databases">
        <authorList>
            <person name="Needham M D."/>
        </authorList>
    </citation>
    <scope>NUCLEOTIDE SEQUENCE</scope>
</reference>
<accession>A0A5E8CLT9</accession>
<evidence type="ECO:0000313" key="1">
    <source>
        <dbReference type="EMBL" id="VVU95305.1"/>
    </source>
</evidence>
<dbReference type="InterPro" id="IPR029063">
    <property type="entry name" value="SAM-dependent_MTases_sf"/>
</dbReference>
<dbReference type="EMBL" id="CABVLZ010000004">
    <property type="protein sequence ID" value="VVU95305.1"/>
    <property type="molecule type" value="Genomic_DNA"/>
</dbReference>
<proteinExistence type="predicted"/>
<sequence>MLEYNILDVAMYISPFIHNFPDYKTIYDNRKEEFMRLGMKDLNSYFVEFFSWSPIPFDCLFRIHMLLKKLGITKIYDPCAGSGYHAFLFNKILKYEVTAVDLQPENFSNKWYNVTENNCLKMDKIKPSLLILSWMDYQELSEKLLDKYKPNYVMLIGIYHRSSESQKFYETMITQNEFIEEFDLIPFYEPIKKEKITLIKMLK</sequence>
<protein>
    <recommendedName>
        <fullName evidence="2">Methyltransferase domain-containing protein</fullName>
    </recommendedName>
</protein>